<dbReference type="SMART" id="SM00353">
    <property type="entry name" value="HLH"/>
    <property type="match status" value="1"/>
</dbReference>
<dbReference type="PANTHER" id="PTHR46684">
    <property type="entry name" value="TRANSCRIPTION FACTOR FAMA"/>
    <property type="match status" value="1"/>
</dbReference>
<dbReference type="InterPro" id="IPR054502">
    <property type="entry name" value="bHLH-TF_ACT-like_plant"/>
</dbReference>
<feature type="domain" description="BHLH" evidence="7">
    <location>
        <begin position="110"/>
        <end position="161"/>
    </location>
</feature>
<keyword evidence="9" id="KW-1185">Reference proteome</keyword>
<sequence>MTLEAIYQQDPFMYGYRDYSYNMGFAGYHENNLPEEDNGQPVHNAGNWDSPPTTHNSSSSSEGTCGGGDGFFGGAGGEVMYEAAGVEAGGGARRKRRRAKAVKNKEEMENQRMTHIAVERNRRRQMNDYLAVLRSLMPPSYAQRGDQASIVGGAINFTKELEQLLQFLEAHKLTGQHPRMVNAASTMFSNFFTFPQYAMSQQAAGAASSSGEGAVEKRSGVADIEVSMVESHANVKILSRRRPKQLLKMVAGFQSLSLTILHLNITSVDHSMLYSFSVKVEDECQLSTVNEIATAVHEMMEMIQREYQSNGGHAAT</sequence>
<organism evidence="8 9">
    <name type="scientific">Striga asiatica</name>
    <name type="common">Asiatic witchweed</name>
    <name type="synonym">Buchnera asiatica</name>
    <dbReference type="NCBI Taxonomy" id="4170"/>
    <lineage>
        <taxon>Eukaryota</taxon>
        <taxon>Viridiplantae</taxon>
        <taxon>Streptophyta</taxon>
        <taxon>Embryophyta</taxon>
        <taxon>Tracheophyta</taxon>
        <taxon>Spermatophyta</taxon>
        <taxon>Magnoliopsida</taxon>
        <taxon>eudicotyledons</taxon>
        <taxon>Gunneridae</taxon>
        <taxon>Pentapetalae</taxon>
        <taxon>asterids</taxon>
        <taxon>lamiids</taxon>
        <taxon>Lamiales</taxon>
        <taxon>Orobanchaceae</taxon>
        <taxon>Buchnereae</taxon>
        <taxon>Striga</taxon>
    </lineage>
</organism>
<keyword evidence="4" id="KW-0804">Transcription</keyword>
<dbReference type="PROSITE" id="PS50888">
    <property type="entry name" value="BHLH"/>
    <property type="match status" value="1"/>
</dbReference>
<dbReference type="GO" id="GO:0003700">
    <property type="term" value="F:DNA-binding transcription factor activity"/>
    <property type="evidence" value="ECO:0007669"/>
    <property type="project" value="InterPro"/>
</dbReference>
<dbReference type="AlphaFoldDB" id="A0A5A7QQF5"/>
<name>A0A5A7QQF5_STRAF</name>
<dbReference type="GO" id="GO:0045893">
    <property type="term" value="P:positive regulation of DNA-templated transcription"/>
    <property type="evidence" value="ECO:0007669"/>
    <property type="project" value="TreeGrafter"/>
</dbReference>
<dbReference type="EMBL" id="BKCP01007737">
    <property type="protein sequence ID" value="GER47158.1"/>
    <property type="molecule type" value="Genomic_DNA"/>
</dbReference>
<evidence type="ECO:0000256" key="1">
    <source>
        <dbReference type="ARBA" id="ARBA00004123"/>
    </source>
</evidence>
<reference evidence="9" key="1">
    <citation type="journal article" date="2019" name="Curr. Biol.">
        <title>Genome Sequence of Striga asiatica Provides Insight into the Evolution of Plant Parasitism.</title>
        <authorList>
            <person name="Yoshida S."/>
            <person name="Kim S."/>
            <person name="Wafula E.K."/>
            <person name="Tanskanen J."/>
            <person name="Kim Y.M."/>
            <person name="Honaas L."/>
            <person name="Yang Z."/>
            <person name="Spallek T."/>
            <person name="Conn C.E."/>
            <person name="Ichihashi Y."/>
            <person name="Cheong K."/>
            <person name="Cui S."/>
            <person name="Der J.P."/>
            <person name="Gundlach H."/>
            <person name="Jiao Y."/>
            <person name="Hori C."/>
            <person name="Ishida J.K."/>
            <person name="Kasahara H."/>
            <person name="Kiba T."/>
            <person name="Kim M.S."/>
            <person name="Koo N."/>
            <person name="Laohavisit A."/>
            <person name="Lee Y.H."/>
            <person name="Lumba S."/>
            <person name="McCourt P."/>
            <person name="Mortimer J.C."/>
            <person name="Mutuku J.M."/>
            <person name="Nomura T."/>
            <person name="Sasaki-Sekimoto Y."/>
            <person name="Seto Y."/>
            <person name="Wang Y."/>
            <person name="Wakatake T."/>
            <person name="Sakakibara H."/>
            <person name="Demura T."/>
            <person name="Yamaguchi S."/>
            <person name="Yoneyama K."/>
            <person name="Manabe R.I."/>
            <person name="Nelson D.C."/>
            <person name="Schulman A.H."/>
            <person name="Timko M.P."/>
            <person name="dePamphilis C.W."/>
            <person name="Choi D."/>
            <person name="Shirasu K."/>
        </authorList>
    </citation>
    <scope>NUCLEOTIDE SEQUENCE [LARGE SCALE GENOMIC DNA]</scope>
    <source>
        <strain evidence="9">cv. UVA1</strain>
    </source>
</reference>
<dbReference type="GO" id="GO:0003677">
    <property type="term" value="F:DNA binding"/>
    <property type="evidence" value="ECO:0007669"/>
    <property type="project" value="UniProtKB-KW"/>
</dbReference>
<evidence type="ECO:0000256" key="5">
    <source>
        <dbReference type="ARBA" id="ARBA00023242"/>
    </source>
</evidence>
<dbReference type="Gene3D" id="4.10.280.10">
    <property type="entry name" value="Helix-loop-helix DNA-binding domain"/>
    <property type="match status" value="1"/>
</dbReference>
<keyword evidence="2" id="KW-0805">Transcription regulation</keyword>
<evidence type="ECO:0000256" key="3">
    <source>
        <dbReference type="ARBA" id="ARBA00023125"/>
    </source>
</evidence>
<feature type="region of interest" description="Disordered" evidence="6">
    <location>
        <begin position="32"/>
        <end position="69"/>
    </location>
</feature>
<evidence type="ECO:0000313" key="8">
    <source>
        <dbReference type="EMBL" id="GER47158.1"/>
    </source>
</evidence>
<keyword evidence="3 8" id="KW-0238">DNA-binding</keyword>
<evidence type="ECO:0000259" key="7">
    <source>
        <dbReference type="PROSITE" id="PS50888"/>
    </source>
</evidence>
<comment type="caution">
    <text evidence="8">The sequence shown here is derived from an EMBL/GenBank/DDBJ whole genome shotgun (WGS) entry which is preliminary data.</text>
</comment>
<evidence type="ECO:0000256" key="4">
    <source>
        <dbReference type="ARBA" id="ARBA00023163"/>
    </source>
</evidence>
<feature type="region of interest" description="Disordered" evidence="6">
    <location>
        <begin position="87"/>
        <end position="109"/>
    </location>
</feature>
<dbReference type="GO" id="GO:0005634">
    <property type="term" value="C:nucleus"/>
    <property type="evidence" value="ECO:0007669"/>
    <property type="project" value="UniProtKB-SubCell"/>
</dbReference>
<dbReference type="InterPro" id="IPR044283">
    <property type="entry name" value="FAMA/SPEECHLESS/MUTE-like"/>
</dbReference>
<evidence type="ECO:0000256" key="2">
    <source>
        <dbReference type="ARBA" id="ARBA00023015"/>
    </source>
</evidence>
<dbReference type="GO" id="GO:0046983">
    <property type="term" value="F:protein dimerization activity"/>
    <property type="evidence" value="ECO:0007669"/>
    <property type="project" value="InterPro"/>
</dbReference>
<dbReference type="OrthoDB" id="684567at2759"/>
<feature type="compositionally biased region" description="Basic residues" evidence="6">
    <location>
        <begin position="92"/>
        <end position="102"/>
    </location>
</feature>
<evidence type="ECO:0000313" key="9">
    <source>
        <dbReference type="Proteomes" id="UP000325081"/>
    </source>
</evidence>
<comment type="subcellular location">
    <subcellularLocation>
        <location evidence="1">Nucleus</location>
    </subcellularLocation>
</comment>
<dbReference type="Pfam" id="PF00010">
    <property type="entry name" value="HLH"/>
    <property type="match status" value="1"/>
</dbReference>
<keyword evidence="5" id="KW-0539">Nucleus</keyword>
<accession>A0A5A7QQF5</accession>
<gene>
    <name evidence="8" type="ORF">STAS_24227</name>
</gene>
<dbReference type="InterPro" id="IPR036638">
    <property type="entry name" value="HLH_DNA-bd_sf"/>
</dbReference>
<dbReference type="GO" id="GO:0010052">
    <property type="term" value="P:guard cell differentiation"/>
    <property type="evidence" value="ECO:0007669"/>
    <property type="project" value="InterPro"/>
</dbReference>
<proteinExistence type="predicted"/>
<evidence type="ECO:0000256" key="6">
    <source>
        <dbReference type="SAM" id="MobiDB-lite"/>
    </source>
</evidence>
<dbReference type="SUPFAM" id="SSF47459">
    <property type="entry name" value="HLH, helix-loop-helix DNA-binding domain"/>
    <property type="match status" value="1"/>
</dbReference>
<dbReference type="Proteomes" id="UP000325081">
    <property type="component" value="Unassembled WGS sequence"/>
</dbReference>
<dbReference type="Pfam" id="PF22754">
    <property type="entry name" value="bHLH-TF_ACT-like_plant"/>
    <property type="match status" value="1"/>
</dbReference>
<dbReference type="InterPro" id="IPR011598">
    <property type="entry name" value="bHLH_dom"/>
</dbReference>
<protein>
    <submittedName>
        <fullName evidence="8">Basic helix-loop-helix (BHLH) DNA-bindingsuperfamily protein</fullName>
    </submittedName>
</protein>
<dbReference type="PANTHER" id="PTHR46684:SF16">
    <property type="entry name" value="TRANSCRIPTION FACTOR BHLH67-LIKE ISOFORM X2"/>
    <property type="match status" value="1"/>
</dbReference>